<keyword evidence="3" id="KW-1185">Reference proteome</keyword>
<dbReference type="STRING" id="34506.A0A090MZT6"/>
<dbReference type="AlphaFoldDB" id="A0A090MZT6"/>
<dbReference type="SUPFAM" id="SSF53649">
    <property type="entry name" value="Alkaline phosphatase-like"/>
    <property type="match status" value="1"/>
</dbReference>
<dbReference type="GeneID" id="36381869"/>
<keyword evidence="1" id="KW-1133">Transmembrane helix</keyword>
<dbReference type="OrthoDB" id="413313at2759"/>
<dbReference type="CTD" id="36381869"/>
<dbReference type="FunFam" id="3.40.720.10:FF:000017">
    <property type="entry name" value="Predicted protein"/>
    <property type="match status" value="1"/>
</dbReference>
<dbReference type="WBParaSite" id="SRAE_2000414800.1">
    <property type="protein sequence ID" value="SRAE_2000414800.1"/>
    <property type="gene ID" value="WBGene00264376"/>
</dbReference>
<accession>A0A090MZT6</accession>
<dbReference type="PANTHER" id="PTHR10974:SF1">
    <property type="entry name" value="FI08016P-RELATED"/>
    <property type="match status" value="1"/>
</dbReference>
<reference evidence="4" key="2">
    <citation type="submission" date="2020-12" db="UniProtKB">
        <authorList>
            <consortium name="WormBaseParasite"/>
        </authorList>
    </citation>
    <scope>IDENTIFICATION</scope>
</reference>
<dbReference type="InterPro" id="IPR004245">
    <property type="entry name" value="DUF229"/>
</dbReference>
<dbReference type="GO" id="GO:0005615">
    <property type="term" value="C:extracellular space"/>
    <property type="evidence" value="ECO:0007669"/>
    <property type="project" value="TreeGrafter"/>
</dbReference>
<organism evidence="2">
    <name type="scientific">Strongyloides ratti</name>
    <name type="common">Parasitic roundworm</name>
    <dbReference type="NCBI Taxonomy" id="34506"/>
    <lineage>
        <taxon>Eukaryota</taxon>
        <taxon>Metazoa</taxon>
        <taxon>Ecdysozoa</taxon>
        <taxon>Nematoda</taxon>
        <taxon>Chromadorea</taxon>
        <taxon>Rhabditida</taxon>
        <taxon>Tylenchina</taxon>
        <taxon>Panagrolaimomorpha</taxon>
        <taxon>Strongyloidoidea</taxon>
        <taxon>Strongyloididae</taxon>
        <taxon>Strongyloides</taxon>
    </lineage>
</organism>
<proteinExistence type="predicted"/>
<dbReference type="InterPro" id="IPR017850">
    <property type="entry name" value="Alkaline_phosphatase_core_sf"/>
</dbReference>
<protein>
    <submittedName>
        <fullName evidence="2 4">Uncharacterized protein</fullName>
    </submittedName>
</protein>
<evidence type="ECO:0000313" key="2">
    <source>
        <dbReference type="EMBL" id="CEF69499.1"/>
    </source>
</evidence>
<dbReference type="RefSeq" id="XP_024508699.1">
    <property type="nucleotide sequence ID" value="XM_024642982.1"/>
</dbReference>
<gene>
    <name evidence="2 4 5" type="ORF">SRAE_2000414800</name>
</gene>
<feature type="transmembrane region" description="Helical" evidence="1">
    <location>
        <begin position="16"/>
        <end position="37"/>
    </location>
</feature>
<sequence length="670" mass="79283">MFLMRLRRITIRFPKLFNLFLLFIIIALYYLFVILILKKSNYSLLENKEINEKNVKIYLTNTTLTKFNHEECVIPKLDMWSEQIKKFYKEKFNINCKEHTYDWVFFKNQQLFVNKESPMKENDFYCNITSIIFVDDYNIRKSIKVIDTFPYKNFESDFFHIHCYSKKNNNKWDKYFMRSIVFKENIEKLNKKMDQNLNVHIISYDSLSQMAFRRLLPKTVKYFEDTMKGVILNGYNIVGDGTPQAFIPILTGKTEIELPVTRKTEKDSMYVDEAYDFIWNKFAKHNYITAYGEDAFKIGTFQYRLNGFKNKPVTHYTRPSFQYTESLFGDDCFGQTPQHKEWLDYSTSIIEAYNQINISRFTLLHHSALTHDFTTKVSNGDEDLYNNIKYNFENNNFENDVVILMADHGHRFAKFRETHQGQLEERLPFMGIFLPKKFRNTSKGKLFYENLIFNQNRLTTPFDLHETLLDILSPPDDIVLQKIQDSKKRGLSLFKKISKNRSCFDAGIEVHWCTCLQWTNIWNKPLYQSAVLATGKIFVQEANKLLKPEISLCSPLKIDSILEASWLVPNLKMIHYRGSLDKDGFIPDTTGKTIISKAFLKIKLLTQPNRAIYEITVLFNFENNEMDINMWTVSHINKYGDNPHCIIDRIYKLATYCVCYDKIINTHSIT</sequence>
<evidence type="ECO:0000313" key="5">
    <source>
        <dbReference type="WormBase" id="SRAE_2000414800"/>
    </source>
</evidence>
<dbReference type="eggNOG" id="ENOG502QQ0X">
    <property type="taxonomic scope" value="Eukaryota"/>
</dbReference>
<evidence type="ECO:0000313" key="4">
    <source>
        <dbReference type="WBParaSite" id="SRAE_2000414800.1"/>
    </source>
</evidence>
<dbReference type="WormBase" id="SRAE_2000414800">
    <property type="protein sequence ID" value="SRP01526"/>
    <property type="gene ID" value="WBGene00264376"/>
</dbReference>
<evidence type="ECO:0000313" key="3">
    <source>
        <dbReference type="Proteomes" id="UP000035682"/>
    </source>
</evidence>
<dbReference type="EMBL" id="LN609529">
    <property type="protein sequence ID" value="CEF69499.1"/>
    <property type="molecule type" value="Genomic_DNA"/>
</dbReference>
<evidence type="ECO:0000256" key="1">
    <source>
        <dbReference type="SAM" id="Phobius"/>
    </source>
</evidence>
<reference evidence="2 3" key="1">
    <citation type="submission" date="2014-09" db="EMBL/GenBank/DDBJ databases">
        <authorList>
            <person name="Martin A.A."/>
        </authorList>
    </citation>
    <scope>NUCLEOTIDE SEQUENCE</scope>
    <source>
        <strain evidence="3">ED321</strain>
        <strain evidence="2">ED321 Heterogonic</strain>
    </source>
</reference>
<dbReference type="PANTHER" id="PTHR10974">
    <property type="entry name" value="FI08016P-RELATED"/>
    <property type="match status" value="1"/>
</dbReference>
<dbReference type="OMA" id="YKVRFGR"/>
<dbReference type="Pfam" id="PF02995">
    <property type="entry name" value="DUF229"/>
    <property type="match status" value="1"/>
</dbReference>
<name>A0A090MZT6_STRRB</name>
<keyword evidence="1" id="KW-0472">Membrane</keyword>
<dbReference type="Proteomes" id="UP000035682">
    <property type="component" value="Unplaced"/>
</dbReference>
<keyword evidence="1" id="KW-0812">Transmembrane</keyword>
<dbReference type="CDD" id="cd16021">
    <property type="entry name" value="ALP_like"/>
    <property type="match status" value="1"/>
</dbReference>